<accession>A0A5N0EI19</accession>
<organism evidence="1 2">
    <name type="scientific">Nocardia colli</name>
    <dbReference type="NCBI Taxonomy" id="2545717"/>
    <lineage>
        <taxon>Bacteria</taxon>
        <taxon>Bacillati</taxon>
        <taxon>Actinomycetota</taxon>
        <taxon>Actinomycetes</taxon>
        <taxon>Mycobacteriales</taxon>
        <taxon>Nocardiaceae</taxon>
        <taxon>Nocardia</taxon>
    </lineage>
</organism>
<reference evidence="1 2" key="1">
    <citation type="submission" date="2019-09" db="EMBL/GenBank/DDBJ databases">
        <authorList>
            <person name="Wang X."/>
        </authorList>
    </citation>
    <scope>NUCLEOTIDE SEQUENCE [LARGE SCALE GENOMIC DNA]</scope>
    <source>
        <strain evidence="1 2">CICC 11023</strain>
    </source>
</reference>
<dbReference type="Proteomes" id="UP000323876">
    <property type="component" value="Unassembled WGS sequence"/>
</dbReference>
<protein>
    <recommendedName>
        <fullName evidence="3">DUF3558 domain-containing protein</fullName>
    </recommendedName>
</protein>
<name>A0A5N0EI19_9NOCA</name>
<dbReference type="OrthoDB" id="4557383at2"/>
<evidence type="ECO:0000313" key="2">
    <source>
        <dbReference type="Proteomes" id="UP000323876"/>
    </source>
</evidence>
<dbReference type="AlphaFoldDB" id="A0A5N0EI19"/>
<comment type="caution">
    <text evidence="1">The sequence shown here is derived from an EMBL/GenBank/DDBJ whole genome shotgun (WGS) entry which is preliminary data.</text>
</comment>
<dbReference type="RefSeq" id="WP_150402068.1">
    <property type="nucleotide sequence ID" value="NZ_VXLC01000004.1"/>
</dbReference>
<sequence>MNVVRSAGMAAVAICLASCGTQSNSPADPSTAPVNTHSLQELCDSPKQFFATEFHADNLKIGTVTGTPLSERIGQNNQCTYHTADDKYLGYLYLDAPTGAPAPSAPPIPTRLTVDGVAVTETPEPLPTYLESRFTPLRLSATIDGWKGQFYFLGGEDPTIQAAARVLVNTVKTLKS</sequence>
<proteinExistence type="predicted"/>
<evidence type="ECO:0000313" key="1">
    <source>
        <dbReference type="EMBL" id="KAA8887894.1"/>
    </source>
</evidence>
<gene>
    <name evidence="1" type="ORF">F3087_12400</name>
</gene>
<evidence type="ECO:0008006" key="3">
    <source>
        <dbReference type="Google" id="ProtNLM"/>
    </source>
</evidence>
<keyword evidence="2" id="KW-1185">Reference proteome</keyword>
<dbReference type="EMBL" id="VXLC01000004">
    <property type="protein sequence ID" value="KAA8887894.1"/>
    <property type="molecule type" value="Genomic_DNA"/>
</dbReference>